<keyword evidence="2" id="KW-1185">Reference proteome</keyword>
<accession>A0AAD5Q8Q7</accession>
<reference evidence="1" key="1">
    <citation type="submission" date="2021-12" db="EMBL/GenBank/DDBJ databases">
        <title>Prjna785345.</title>
        <authorList>
            <person name="Rujirawat T."/>
            <person name="Krajaejun T."/>
        </authorList>
    </citation>
    <scope>NUCLEOTIDE SEQUENCE</scope>
    <source>
        <strain evidence="1">Pi057C3</strain>
    </source>
</reference>
<evidence type="ECO:0000313" key="2">
    <source>
        <dbReference type="Proteomes" id="UP001209570"/>
    </source>
</evidence>
<dbReference type="AlphaFoldDB" id="A0AAD5Q8Q7"/>
<comment type="caution">
    <text evidence="1">The sequence shown here is derived from an EMBL/GenBank/DDBJ whole genome shotgun (WGS) entry which is preliminary data.</text>
</comment>
<name>A0AAD5Q8Q7_PYTIN</name>
<dbReference type="Proteomes" id="UP001209570">
    <property type="component" value="Unassembled WGS sequence"/>
</dbReference>
<dbReference type="EMBL" id="JAKCXM010000268">
    <property type="protein sequence ID" value="KAJ0397071.1"/>
    <property type="molecule type" value="Genomic_DNA"/>
</dbReference>
<evidence type="ECO:0000313" key="1">
    <source>
        <dbReference type="EMBL" id="KAJ0397071.1"/>
    </source>
</evidence>
<organism evidence="1 2">
    <name type="scientific">Pythium insidiosum</name>
    <name type="common">Pythiosis disease agent</name>
    <dbReference type="NCBI Taxonomy" id="114742"/>
    <lineage>
        <taxon>Eukaryota</taxon>
        <taxon>Sar</taxon>
        <taxon>Stramenopiles</taxon>
        <taxon>Oomycota</taxon>
        <taxon>Peronosporomycetes</taxon>
        <taxon>Pythiales</taxon>
        <taxon>Pythiaceae</taxon>
        <taxon>Pythium</taxon>
    </lineage>
</organism>
<proteinExistence type="predicted"/>
<sequence>MEISPTRIVLDGLAIGEVYLFPVRVRNVGTKQERYRVKQLCATSGSHDATIARAGFDKSTARLAPGLAAIITVTFCFSLPEWYKDPDASFHVGDVLELRLRGTPQRPERIASYALYCGRGRVIHAWTNVGASFRIRIDPLRSLMRFLVTAVTQTLDDYCQRVLTLPALGNTQTAQLTLVQCLLHGARDRGNEGIAVRPHLVRVVLGVPAIAHMPVLSAANMEQLTVLPNGQCRRRYSPEHALFERGNELRGLKFYWELGLLLDESDGERCHDPVMRCNLFNCHMTFSTIAAFEEHYDLYVTRLAR</sequence>
<gene>
    <name evidence="1" type="ORF">P43SY_005302</name>
</gene>
<protein>
    <submittedName>
        <fullName evidence="1">Uncharacterized protein</fullName>
    </submittedName>
</protein>